<name>A0ABR7F3G9_9FIRM</name>
<dbReference type="Gene3D" id="2.60.120.260">
    <property type="entry name" value="Galactose-binding domain-like"/>
    <property type="match status" value="1"/>
</dbReference>
<evidence type="ECO:0000313" key="6">
    <source>
        <dbReference type="Proteomes" id="UP000597877"/>
    </source>
</evidence>
<dbReference type="InterPro" id="IPR008979">
    <property type="entry name" value="Galactose-bd-like_sf"/>
</dbReference>
<dbReference type="EMBL" id="JACOOZ010000006">
    <property type="protein sequence ID" value="MBC5668168.1"/>
    <property type="molecule type" value="Genomic_DNA"/>
</dbReference>
<evidence type="ECO:0000259" key="4">
    <source>
        <dbReference type="PROSITE" id="PS50022"/>
    </source>
</evidence>
<proteinExistence type="predicted"/>
<evidence type="ECO:0000256" key="2">
    <source>
        <dbReference type="SAM" id="MobiDB-lite"/>
    </source>
</evidence>
<dbReference type="Pfam" id="PF22815">
    <property type="entry name" value="CatAgl_D1"/>
    <property type="match status" value="1"/>
</dbReference>
<keyword evidence="1" id="KW-0326">Glycosidase</keyword>
<feature type="chain" id="PRO_5046701805" evidence="3">
    <location>
        <begin position="32"/>
        <end position="1186"/>
    </location>
</feature>
<dbReference type="Gene3D" id="2.160.20.10">
    <property type="entry name" value="Single-stranded right-handed beta-helix, Pectin lyase-like"/>
    <property type="match status" value="1"/>
</dbReference>
<feature type="region of interest" description="Disordered" evidence="2">
    <location>
        <begin position="215"/>
        <end position="273"/>
    </location>
</feature>
<dbReference type="PROSITE" id="PS50022">
    <property type="entry name" value="FA58C_3"/>
    <property type="match status" value="1"/>
</dbReference>
<feature type="signal peptide" evidence="3">
    <location>
        <begin position="1"/>
        <end position="31"/>
    </location>
</feature>
<feature type="compositionally biased region" description="Polar residues" evidence="2">
    <location>
        <begin position="263"/>
        <end position="273"/>
    </location>
</feature>
<comment type="caution">
    <text evidence="5">The sequence shown here is derived from an EMBL/GenBank/DDBJ whole genome shotgun (WGS) entry which is preliminary data.</text>
</comment>
<keyword evidence="3" id="KW-0732">Signal</keyword>
<dbReference type="SMART" id="SM00710">
    <property type="entry name" value="PbH1"/>
    <property type="match status" value="6"/>
</dbReference>
<dbReference type="InterPro" id="IPR013783">
    <property type="entry name" value="Ig-like_fold"/>
</dbReference>
<evidence type="ECO:0000256" key="3">
    <source>
        <dbReference type="SAM" id="SignalP"/>
    </source>
</evidence>
<dbReference type="InterPro" id="IPR012334">
    <property type="entry name" value="Pectin_lyas_fold"/>
</dbReference>
<dbReference type="InterPro" id="IPR000421">
    <property type="entry name" value="FA58C"/>
</dbReference>
<dbReference type="InterPro" id="IPR011635">
    <property type="entry name" value="CARDB"/>
</dbReference>
<accession>A0ABR7F3G9</accession>
<dbReference type="SUPFAM" id="SSF49785">
    <property type="entry name" value="Galactose-binding domain-like"/>
    <property type="match status" value="1"/>
</dbReference>
<dbReference type="Pfam" id="PF22816">
    <property type="entry name" value="CatAgl_D2"/>
    <property type="match status" value="1"/>
</dbReference>
<dbReference type="InterPro" id="IPR033801">
    <property type="entry name" value="CBM6-CBM35-CBM36-like_1"/>
</dbReference>
<evidence type="ECO:0000313" key="5">
    <source>
        <dbReference type="EMBL" id="MBC5668168.1"/>
    </source>
</evidence>
<dbReference type="RefSeq" id="WP_186840448.1">
    <property type="nucleotide sequence ID" value="NZ_JACOOZ010000006.1"/>
</dbReference>
<evidence type="ECO:0000256" key="1">
    <source>
        <dbReference type="ARBA" id="ARBA00023295"/>
    </source>
</evidence>
<feature type="domain" description="F5/8 type C" evidence="4">
    <location>
        <begin position="257"/>
        <end position="398"/>
    </location>
</feature>
<dbReference type="Gene3D" id="2.60.40.10">
    <property type="entry name" value="Immunoglobulins"/>
    <property type="match status" value="2"/>
</dbReference>
<dbReference type="Pfam" id="PF07705">
    <property type="entry name" value="CARDB"/>
    <property type="match status" value="1"/>
</dbReference>
<protein>
    <submittedName>
        <fullName evidence="5">Discoidin domain-containing protein</fullName>
    </submittedName>
</protein>
<organism evidence="5 6">
    <name type="scientific">Eubacterium segne</name>
    <dbReference type="NCBI Taxonomy" id="2763045"/>
    <lineage>
        <taxon>Bacteria</taxon>
        <taxon>Bacillati</taxon>
        <taxon>Bacillota</taxon>
        <taxon>Clostridia</taxon>
        <taxon>Eubacteriales</taxon>
        <taxon>Eubacteriaceae</taxon>
        <taxon>Eubacterium</taxon>
    </lineage>
</organism>
<dbReference type="InterPro" id="IPR011050">
    <property type="entry name" value="Pectin_lyase_fold/virulence"/>
</dbReference>
<dbReference type="InterPro" id="IPR006626">
    <property type="entry name" value="PbH1"/>
</dbReference>
<dbReference type="InterPro" id="IPR055149">
    <property type="entry name" value="Agl_cat_D2"/>
</dbReference>
<sequence length="1186" mass="127102">MRKILRRALAIVLTAVTIVQPMAGYPSIAKAADDNASISINGYQISSIVEGYRTIYTLSDSKSQVAVNSDGSAKVGLIYGIGDSVSNADTDLVIGNVGGNIINSSASITGKSDINYSKDSSDQSYVMTMKFGDGVSAAFYNAKIYIRAYAQLKDGSYIYSNAKSLTIYKLADYLYKNIMMSNAQGHSYLYDSILSVTNSSYKEVSYDWNHAIVPAESSTPKPTVAPTEKPTEAPTVAPTEKPTEEPSSETPVNPDPDDPDEITNLSKGKTGTASSTVHTFVAANAFDGNTDTYWEGSGANQTLSVDLGADATLSYIVVKLNPSSAWGARTQRIEVLGHTQYATEYTTLVAAADYKFDPASGNQIKIPVTGKASDVQLKFVSNTGAGGGQAAEVEVYGIPADNPDFVITGLTANKTSLYENEDLILSAVVKNRGTLSSKASTITFYQDDKKIGTSDVKALAAGESTTIRFSAGNLDVGEYAISAVVDEDNKVIEKREDNNLFAMSGKVTVKEVESVDIVPIASWSPSNPGIGDEVNFTVTVSNKGNQNTADSNRTVTVKIKDENGSVVKTLSSVVSGKISVGESITTDLGKWTAADGKYTIETSVTADSGELDVKQKNNTVSSSLYVGRGANMPFVTVEAEALSNKTTGTRLAPNRKLADYAGEASGRSAVLLDSNGEYVEFTLPSATNAIVLRASIPKGTNGTVSVYADNKKIGKINLTTDYSYHMGSPSSLGQLGYSDSGDTAYWLYDDGQLLLDKTYPAGTKLKIQKDSDDVEWVYCDMVEFEKVAAPLENPDPSKYLDASNYQTLEAAVNAARMSSTYTGVYIPAGEWTMTGQITLYGKALDIVGAGMWYTKLVPAGSNGSAGFSIQSGTDGTKIRELSAWSKRRNRSDGPEGKFINTAAGVNHITVDNVWIEHFTCLYWGQNASYNTFTNCRMKNTLADGINMTNGSNYNVISNCYARGTGDDSFALFSAADAGGSINTGNAYSNLTAVCVRRAAAFAIYGGEDNTFKNLYAADTLTYPGLTINSYSFGYQAYGFGSKMTYVDGITMDRCGGDYWTSVGSDDHINDYQNFGAIWVYSGDKELKNITMSNIDINDPTYFGIMIQTMYSGSALHTMSNVNFKDITINNPGRYGIKFNIRAEQGQGSVVGSFNFDNVNVNNPGVQSMYGLSGCPDCTVTKTNCNW</sequence>
<keyword evidence="1" id="KW-0378">Hydrolase</keyword>
<dbReference type="Pfam" id="PF00754">
    <property type="entry name" value="F5_F8_type_C"/>
    <property type="match status" value="1"/>
</dbReference>
<gene>
    <name evidence="5" type="ORF">H8S00_09255</name>
</gene>
<dbReference type="SUPFAM" id="SSF51126">
    <property type="entry name" value="Pectin lyase-like"/>
    <property type="match status" value="1"/>
</dbReference>
<dbReference type="Proteomes" id="UP000597877">
    <property type="component" value="Unassembled WGS sequence"/>
</dbReference>
<keyword evidence="6" id="KW-1185">Reference proteome</keyword>
<reference evidence="5 6" key="1">
    <citation type="submission" date="2020-08" db="EMBL/GenBank/DDBJ databases">
        <title>Genome public.</title>
        <authorList>
            <person name="Liu C."/>
            <person name="Sun Q."/>
        </authorList>
    </citation>
    <scope>NUCLEOTIDE SEQUENCE [LARGE SCALE GENOMIC DNA]</scope>
    <source>
        <strain evidence="5 6">BX4</strain>
    </source>
</reference>